<feature type="compositionally biased region" description="Gly residues" evidence="6">
    <location>
        <begin position="554"/>
        <end position="564"/>
    </location>
</feature>
<protein>
    <submittedName>
        <fullName evidence="8">Polyamine transporter tpo5</fullName>
    </submittedName>
</protein>
<dbReference type="EMBL" id="JAPUFD010000009">
    <property type="protein sequence ID" value="MDI1489515.1"/>
    <property type="molecule type" value="Genomic_DNA"/>
</dbReference>
<reference evidence="8" key="1">
    <citation type="journal article" date="2023" name="Genome Biol. Evol.">
        <title>First Whole Genome Sequence and Flow Cytometry Genome Size Data for the Lichen-Forming Fungus Ramalina farinacea (Ascomycota).</title>
        <authorList>
            <person name="Llewellyn T."/>
            <person name="Mian S."/>
            <person name="Hill R."/>
            <person name="Leitch I.J."/>
            <person name="Gaya E."/>
        </authorList>
    </citation>
    <scope>NUCLEOTIDE SEQUENCE</scope>
    <source>
        <strain evidence="8">LIQ254RAFAR</strain>
    </source>
</reference>
<dbReference type="InterPro" id="IPR002293">
    <property type="entry name" value="AA/rel_permease1"/>
</dbReference>
<evidence type="ECO:0000313" key="9">
    <source>
        <dbReference type="Proteomes" id="UP001161017"/>
    </source>
</evidence>
<proteinExistence type="predicted"/>
<feature type="transmembrane region" description="Helical" evidence="7">
    <location>
        <begin position="507"/>
        <end position="527"/>
    </location>
</feature>
<comment type="caution">
    <text evidence="8">The sequence shown here is derived from an EMBL/GenBank/DDBJ whole genome shotgun (WGS) entry which is preliminary data.</text>
</comment>
<feature type="transmembrane region" description="Helical" evidence="7">
    <location>
        <begin position="226"/>
        <end position="245"/>
    </location>
</feature>
<name>A0AA43QSD4_9LECA</name>
<dbReference type="Gene3D" id="1.20.1740.10">
    <property type="entry name" value="Amino acid/polyamine transporter I"/>
    <property type="match status" value="1"/>
</dbReference>
<dbReference type="GO" id="GO:0006865">
    <property type="term" value="P:amino acid transport"/>
    <property type="evidence" value="ECO:0007669"/>
    <property type="project" value="InterPro"/>
</dbReference>
<comment type="subcellular location">
    <subcellularLocation>
        <location evidence="1">Membrane</location>
        <topology evidence="1">Multi-pass membrane protein</topology>
    </subcellularLocation>
</comment>
<evidence type="ECO:0000256" key="7">
    <source>
        <dbReference type="SAM" id="Phobius"/>
    </source>
</evidence>
<evidence type="ECO:0000313" key="8">
    <source>
        <dbReference type="EMBL" id="MDI1489515.1"/>
    </source>
</evidence>
<dbReference type="PROSITE" id="PS00218">
    <property type="entry name" value="AMINO_ACID_PERMEASE_1"/>
    <property type="match status" value="1"/>
</dbReference>
<evidence type="ECO:0000256" key="4">
    <source>
        <dbReference type="ARBA" id="ARBA00022989"/>
    </source>
</evidence>
<feature type="transmembrane region" description="Helical" evidence="7">
    <location>
        <begin position="413"/>
        <end position="434"/>
    </location>
</feature>
<keyword evidence="3 7" id="KW-0812">Transmembrane</keyword>
<evidence type="ECO:0000256" key="3">
    <source>
        <dbReference type="ARBA" id="ARBA00022692"/>
    </source>
</evidence>
<evidence type="ECO:0000256" key="2">
    <source>
        <dbReference type="ARBA" id="ARBA00022448"/>
    </source>
</evidence>
<keyword evidence="5 7" id="KW-0472">Membrane</keyword>
<dbReference type="GO" id="GO:0022857">
    <property type="term" value="F:transmembrane transporter activity"/>
    <property type="evidence" value="ECO:0007669"/>
    <property type="project" value="InterPro"/>
</dbReference>
<dbReference type="PIRSF" id="PIRSF006060">
    <property type="entry name" value="AA_transporter"/>
    <property type="match status" value="1"/>
</dbReference>
<evidence type="ECO:0000256" key="6">
    <source>
        <dbReference type="SAM" id="MobiDB-lite"/>
    </source>
</evidence>
<feature type="transmembrane region" description="Helical" evidence="7">
    <location>
        <begin position="351"/>
        <end position="372"/>
    </location>
</feature>
<dbReference type="PANTHER" id="PTHR45649:SF9">
    <property type="entry name" value="AMINO-ACID PERMEASE 2"/>
    <property type="match status" value="1"/>
</dbReference>
<gene>
    <name evidence="8" type="primary">TPO5_5</name>
    <name evidence="8" type="ORF">OHK93_008794</name>
</gene>
<evidence type="ECO:0000256" key="5">
    <source>
        <dbReference type="ARBA" id="ARBA00023136"/>
    </source>
</evidence>
<feature type="transmembrane region" description="Helical" evidence="7">
    <location>
        <begin position="105"/>
        <end position="125"/>
    </location>
</feature>
<dbReference type="AlphaFoldDB" id="A0AA43QSD4"/>
<dbReference type="Pfam" id="PF13520">
    <property type="entry name" value="AA_permease_2"/>
    <property type="match status" value="1"/>
</dbReference>
<sequence>MAPDPESGVGTGHTAPINTDASRRKSSGRRKSSAVVDIPTEHIDTSNLSDADKRLAEMGYVQVYKREFSWLSCISFALSISGLFASVSTTFVYPLEAGGASSAVWCWLLSGFGCYCIALSVAELVSAYPTSGGLYFTCKYLAPEKWVPEISWLTGWLNLLGQIAGAASTEYGCAQLLLAAVSMNSDFKGYVPTDRQTVGVMAASTMFHGVLNSLNTAALEKITKTYVIFHIAVLLACMITLLACCNNKAGQGLHTSKYVWTEVENNSGWKPNGWSWLFGFLSASWTMTDYDATAHIAEEIKDPAIKAPWSIALALGFTWIGGWLYTIVLAYTVGNVADTLDNVVEQPVAQIFYQVIGRQGGVFFTVCAYIVLNFTAMTAIQAGSRTIWAYARDEMLPLSRIWYKTNKTTNTPLWSVWLFTVCCILINLIGLGSYTAIAAIFNLTAIALDWSYVIPIICKLAYGKFERGPFHLGWASVWINAWAIVWTFFVTIIYVQPTILPVTAQNMNYVCVLIVAVGLFAVIYWYAAGRKYYIGPRVRTQIVVGVEGEDVGKGLTGGVLGGDKGSQNGSSSDEKDKL</sequence>
<dbReference type="InterPro" id="IPR004840">
    <property type="entry name" value="Amino_acid_permease_CS"/>
</dbReference>
<feature type="transmembrane region" description="Helical" evidence="7">
    <location>
        <begin position="311"/>
        <end position="331"/>
    </location>
</feature>
<dbReference type="GO" id="GO:0016020">
    <property type="term" value="C:membrane"/>
    <property type="evidence" value="ECO:0007669"/>
    <property type="project" value="UniProtKB-SubCell"/>
</dbReference>
<organism evidence="8 9">
    <name type="scientific">Ramalina farinacea</name>
    <dbReference type="NCBI Taxonomy" id="258253"/>
    <lineage>
        <taxon>Eukaryota</taxon>
        <taxon>Fungi</taxon>
        <taxon>Dikarya</taxon>
        <taxon>Ascomycota</taxon>
        <taxon>Pezizomycotina</taxon>
        <taxon>Lecanoromycetes</taxon>
        <taxon>OSLEUM clade</taxon>
        <taxon>Lecanoromycetidae</taxon>
        <taxon>Lecanorales</taxon>
        <taxon>Lecanorineae</taxon>
        <taxon>Ramalinaceae</taxon>
        <taxon>Ramalina</taxon>
    </lineage>
</organism>
<feature type="transmembrane region" description="Helical" evidence="7">
    <location>
        <begin position="68"/>
        <end position="93"/>
    </location>
</feature>
<keyword evidence="4 7" id="KW-1133">Transmembrane helix</keyword>
<keyword evidence="9" id="KW-1185">Reference proteome</keyword>
<feature type="region of interest" description="Disordered" evidence="6">
    <location>
        <begin position="554"/>
        <end position="578"/>
    </location>
</feature>
<dbReference type="PANTHER" id="PTHR45649">
    <property type="entry name" value="AMINO-ACID PERMEASE BAT1"/>
    <property type="match status" value="1"/>
</dbReference>
<feature type="transmembrane region" description="Helical" evidence="7">
    <location>
        <begin position="440"/>
        <end position="462"/>
    </location>
</feature>
<feature type="region of interest" description="Disordered" evidence="6">
    <location>
        <begin position="1"/>
        <end position="35"/>
    </location>
</feature>
<dbReference type="Proteomes" id="UP001161017">
    <property type="component" value="Unassembled WGS sequence"/>
</dbReference>
<evidence type="ECO:0000256" key="1">
    <source>
        <dbReference type="ARBA" id="ARBA00004141"/>
    </source>
</evidence>
<accession>A0AA43QSD4</accession>
<keyword evidence="2" id="KW-0813">Transport</keyword>
<feature type="transmembrane region" description="Helical" evidence="7">
    <location>
        <begin position="474"/>
        <end position="495"/>
    </location>
</feature>